<evidence type="ECO:0000313" key="7">
    <source>
        <dbReference type="Proteomes" id="UP000308267"/>
    </source>
</evidence>
<evidence type="ECO:0000256" key="3">
    <source>
        <dbReference type="SAM" id="MobiDB-lite"/>
    </source>
</evidence>
<feature type="domain" description="SH2" evidence="5">
    <location>
        <begin position="635"/>
        <end position="756"/>
    </location>
</feature>
<dbReference type="Pfam" id="PF00640">
    <property type="entry name" value="PID"/>
    <property type="match status" value="1"/>
</dbReference>
<dbReference type="SMART" id="SM00462">
    <property type="entry name" value="PTB"/>
    <property type="match status" value="1"/>
</dbReference>
<dbReference type="Gene3D" id="3.30.505.10">
    <property type="entry name" value="SH2 domain"/>
    <property type="match status" value="1"/>
</dbReference>
<comment type="caution">
    <text evidence="6">The sequence shown here is derived from an EMBL/GenBank/DDBJ whole genome shotgun (WGS) entry which is preliminary data.</text>
</comment>
<proteinExistence type="predicted"/>
<dbReference type="PANTHER" id="PTHR15832">
    <property type="entry name" value="SHC (SRC HOMOLOGY DOMAIN C-TERMINAL) ADAPTOR HOMOLOG"/>
    <property type="match status" value="1"/>
</dbReference>
<feature type="compositionally biased region" description="Polar residues" evidence="3">
    <location>
        <begin position="432"/>
        <end position="447"/>
    </location>
</feature>
<keyword evidence="7" id="KW-1185">Reference proteome</keyword>
<dbReference type="OrthoDB" id="10013007at2759"/>
<feature type="compositionally biased region" description="Low complexity" evidence="3">
    <location>
        <begin position="534"/>
        <end position="564"/>
    </location>
</feature>
<dbReference type="CDD" id="cd13157">
    <property type="entry name" value="PTB_tensin-related"/>
    <property type="match status" value="1"/>
</dbReference>
<feature type="domain" description="PID" evidence="4">
    <location>
        <begin position="48"/>
        <end position="169"/>
    </location>
</feature>
<feature type="compositionally biased region" description="Pro residues" evidence="3">
    <location>
        <begin position="283"/>
        <end position="293"/>
    </location>
</feature>
<dbReference type="AlphaFoldDB" id="A0A4S2LSN9"/>
<dbReference type="PROSITE" id="PS01179">
    <property type="entry name" value="PID"/>
    <property type="match status" value="1"/>
</dbReference>
<dbReference type="SUPFAM" id="SSF50729">
    <property type="entry name" value="PH domain-like"/>
    <property type="match status" value="1"/>
</dbReference>
<dbReference type="InterPro" id="IPR011993">
    <property type="entry name" value="PH-like_dom_sf"/>
</dbReference>
<feature type="compositionally biased region" description="Basic residues" evidence="3">
    <location>
        <begin position="301"/>
        <end position="319"/>
    </location>
</feature>
<keyword evidence="1 2" id="KW-0727">SH2 domain</keyword>
<dbReference type="InterPro" id="IPR000980">
    <property type="entry name" value="SH2"/>
</dbReference>
<reference evidence="6 7" key="1">
    <citation type="journal article" date="2019" name="BMC Genomics">
        <title>New insights from Opisthorchis felineus genome: update on genomics of the epidemiologically important liver flukes.</title>
        <authorList>
            <person name="Ershov N.I."/>
            <person name="Mordvinov V.A."/>
            <person name="Prokhortchouk E.B."/>
            <person name="Pakharukova M.Y."/>
            <person name="Gunbin K.V."/>
            <person name="Ustyantsev K."/>
            <person name="Genaev M.A."/>
            <person name="Blinov A.G."/>
            <person name="Mazur A."/>
            <person name="Boulygina E."/>
            <person name="Tsygankova S."/>
            <person name="Khrameeva E."/>
            <person name="Chekanov N."/>
            <person name="Fan G."/>
            <person name="Xiao A."/>
            <person name="Zhang H."/>
            <person name="Xu X."/>
            <person name="Yang H."/>
            <person name="Solovyev V."/>
            <person name="Lee S.M."/>
            <person name="Liu X."/>
            <person name="Afonnikov D.A."/>
            <person name="Skryabin K.G."/>
        </authorList>
    </citation>
    <scope>NUCLEOTIDE SEQUENCE [LARGE SCALE GENOMIC DNA]</scope>
    <source>
        <strain evidence="6">AK-0245</strain>
        <tissue evidence="6">Whole organism</tissue>
    </source>
</reference>
<evidence type="ECO:0000256" key="1">
    <source>
        <dbReference type="ARBA" id="ARBA00022999"/>
    </source>
</evidence>
<evidence type="ECO:0008006" key="8">
    <source>
        <dbReference type="Google" id="ProtNLM"/>
    </source>
</evidence>
<dbReference type="EMBL" id="SJOL01006439">
    <property type="protein sequence ID" value="TGZ66820.1"/>
    <property type="molecule type" value="Genomic_DNA"/>
</dbReference>
<evidence type="ECO:0000259" key="4">
    <source>
        <dbReference type="PROSITE" id="PS01179"/>
    </source>
</evidence>
<feature type="compositionally biased region" description="Basic and acidic residues" evidence="3">
    <location>
        <begin position="420"/>
        <end position="431"/>
    </location>
</feature>
<protein>
    <recommendedName>
        <fullName evidence="8">SH2 domain-containing protein</fullName>
    </recommendedName>
</protein>
<feature type="compositionally biased region" description="Polar residues" evidence="3">
    <location>
        <begin position="579"/>
        <end position="599"/>
    </location>
</feature>
<dbReference type="InterPro" id="IPR036860">
    <property type="entry name" value="SH2_dom_sf"/>
</dbReference>
<dbReference type="SMART" id="SM00252">
    <property type="entry name" value="SH2"/>
    <property type="match status" value="1"/>
</dbReference>
<accession>A0A4S2LSN9</accession>
<sequence>MLVCLPQMSLQTTTHSSSWDENEATMALNSFLPAHFGPSNTTQTIVKAAEYIGSFMVTGRGHHDRAEIVRQKLEAARSYTHSKPIVLLISLNGIKVCRDTDKHVYMAHALRRISYATCDPENVQFAFLAREPKAEPNVQFCHAFVTRTPEQAEELNNIVGEAFRIAYAQQQLALLTEQFRQAAPTSVEPSAQRLPAEAHLIRSTVSQSNSVSPVSNVANGPGSVASIACFTSHSSPIRSGAAIQAPHSAVHPAFLNKPLPPVPGTPINSMTADSRVDSNPSLTDPPLPPPPPADIVDIHRGSRPHKHHKHHKHRHRHRARDVVAKTSDQLQDQYSVDSGLHTSTGESSVSVQLECTPRLPTAVQKPSGVIHRSQPPPPPPRGPSSLTPFRNVSGVDAGRILSSGDTHSYSPCIEQEHLDDHSAVSRADGDTQSRLQTRSLSDTVSPTDQQARFLAKSVNISLQSISGELSDGNIARPSSQASRPSSQHFYDMADHRSCGALPTDSECNPRSDVVVTEPASAITCSTTTSVVTTASSSTTGCSTATSGSIHSGSGSAGSLSRSRLVGTRTFETGTDPRPSCSTGDRNGLNSPRHSGNTRDQQGSTHSTGSSRHSRVPESGVRYALDDAAELAHASWYQPHVPREVALEILSKQPPGSFVVRDSGSHANCYALSVRFGEGAAACSLSGTPSGGSSRELPGLSVYPHPASGISHFLIQRTPRGGVRLKGLDKEWPSLSCLVLHLTVMPEMLPCALTMPKASANPAFSPNDHGSGSTPCPRPHFEQAPGVSCAHFRPIHCAENSSLLDVPFGDEDEDYQRLSDFSSIMADLRLRPRVPIRSGELRKAR</sequence>
<feature type="region of interest" description="Disordered" evidence="3">
    <location>
        <begin position="534"/>
        <end position="617"/>
    </location>
</feature>
<gene>
    <name evidence="6" type="ORF">CRM22_005142</name>
</gene>
<name>A0A4S2LSN9_OPIFE</name>
<evidence type="ECO:0000256" key="2">
    <source>
        <dbReference type="PROSITE-ProRule" id="PRU00191"/>
    </source>
</evidence>
<dbReference type="PROSITE" id="PS50001">
    <property type="entry name" value="SH2"/>
    <property type="match status" value="1"/>
</dbReference>
<feature type="compositionally biased region" description="Polar residues" evidence="3">
    <location>
        <begin position="266"/>
        <end position="282"/>
    </location>
</feature>
<dbReference type="Pfam" id="PF00017">
    <property type="entry name" value="SH2"/>
    <property type="match status" value="1"/>
</dbReference>
<evidence type="ECO:0000259" key="5">
    <source>
        <dbReference type="PROSITE" id="PS50001"/>
    </source>
</evidence>
<feature type="region of interest" description="Disordered" evidence="3">
    <location>
        <begin position="359"/>
        <end position="408"/>
    </location>
</feature>
<feature type="compositionally biased region" description="Low complexity" evidence="3">
    <location>
        <begin position="600"/>
        <end position="610"/>
    </location>
</feature>
<feature type="region of interest" description="Disordered" evidence="3">
    <location>
        <begin position="254"/>
        <end position="329"/>
    </location>
</feature>
<dbReference type="Gene3D" id="2.30.29.30">
    <property type="entry name" value="Pleckstrin-homology domain (PH domain)/Phosphotyrosine-binding domain (PTB)"/>
    <property type="match status" value="1"/>
</dbReference>
<dbReference type="InterPro" id="IPR006020">
    <property type="entry name" value="PTB/PI_dom"/>
</dbReference>
<feature type="region of interest" description="Disordered" evidence="3">
    <location>
        <begin position="420"/>
        <end position="447"/>
    </location>
</feature>
<dbReference type="PANTHER" id="PTHR15832:SF2">
    <property type="entry name" value="SH2 DOMAIN-CONTAINING PROTEIN"/>
    <property type="match status" value="1"/>
</dbReference>
<dbReference type="SUPFAM" id="SSF55550">
    <property type="entry name" value="SH2 domain"/>
    <property type="match status" value="1"/>
</dbReference>
<evidence type="ECO:0000313" key="6">
    <source>
        <dbReference type="EMBL" id="TGZ66820.1"/>
    </source>
</evidence>
<dbReference type="Proteomes" id="UP000308267">
    <property type="component" value="Unassembled WGS sequence"/>
</dbReference>
<organism evidence="6 7">
    <name type="scientific">Opisthorchis felineus</name>
    <dbReference type="NCBI Taxonomy" id="147828"/>
    <lineage>
        <taxon>Eukaryota</taxon>
        <taxon>Metazoa</taxon>
        <taxon>Spiralia</taxon>
        <taxon>Lophotrochozoa</taxon>
        <taxon>Platyhelminthes</taxon>
        <taxon>Trematoda</taxon>
        <taxon>Digenea</taxon>
        <taxon>Opisthorchiida</taxon>
        <taxon>Opisthorchiata</taxon>
        <taxon>Opisthorchiidae</taxon>
        <taxon>Opisthorchis</taxon>
    </lineage>
</organism>